<dbReference type="RefSeq" id="WP_106010899.1">
    <property type="nucleotide sequence ID" value="NZ_PVXP01000088.1"/>
</dbReference>
<accession>A0A2T0B8J8</accession>
<sequence>MQNLEYSAGAVSKGFWFQEFKKYTEMIKIGKTEGEIRELQERENILMASSPSYGKRIISEISKRRKVLSKEIVKLFFDLDISNQKLINLLGIMITDRLFFEYIYEVYRENIILGTKDFEDSSTRIFFKNKSEQSKKVAGFTEQTKKRLGTAYKTYLKEANLLEEENGILIYHKPIMDLQLEAEMKKPSFYSYFKALTGVA</sequence>
<dbReference type="EMBL" id="PVXP01000088">
    <property type="protein sequence ID" value="PRR80219.1"/>
    <property type="molecule type" value="Genomic_DNA"/>
</dbReference>
<reference evidence="1 2" key="1">
    <citation type="submission" date="2018-03" db="EMBL/GenBank/DDBJ databases">
        <title>Genome sequence of Clostridium luticellarii DSM 29923.</title>
        <authorList>
            <person name="Poehlein A."/>
            <person name="Daniel R."/>
        </authorList>
    </citation>
    <scope>NUCLEOTIDE SEQUENCE [LARGE SCALE GENOMIC DNA]</scope>
    <source>
        <strain evidence="1 2">DSM 29923</strain>
    </source>
</reference>
<evidence type="ECO:0000313" key="1">
    <source>
        <dbReference type="EMBL" id="PRR80219.1"/>
    </source>
</evidence>
<proteinExistence type="predicted"/>
<evidence type="ECO:0008006" key="3">
    <source>
        <dbReference type="Google" id="ProtNLM"/>
    </source>
</evidence>
<gene>
    <name evidence="1" type="ORF">CLLU_33560</name>
</gene>
<dbReference type="Proteomes" id="UP000237798">
    <property type="component" value="Unassembled WGS sequence"/>
</dbReference>
<dbReference type="Gene3D" id="1.10.3540.10">
    <property type="entry name" value="uncharacterized protein from magnetospirillum magneticum domain"/>
    <property type="match status" value="1"/>
</dbReference>
<dbReference type="AlphaFoldDB" id="A0A2T0B8J8"/>
<dbReference type="OrthoDB" id="3078533at2"/>
<dbReference type="InterPro" id="IPR023137">
    <property type="entry name" value="BrxA_sf"/>
</dbReference>
<dbReference type="InterPro" id="IPR014948">
    <property type="entry name" value="BrxA"/>
</dbReference>
<keyword evidence="2" id="KW-1185">Reference proteome</keyword>
<protein>
    <recommendedName>
        <fullName evidence="3">Inner membrane protein DUF1819</fullName>
    </recommendedName>
</protein>
<comment type="caution">
    <text evidence="1">The sequence shown here is derived from an EMBL/GenBank/DDBJ whole genome shotgun (WGS) entry which is preliminary data.</text>
</comment>
<evidence type="ECO:0000313" key="2">
    <source>
        <dbReference type="Proteomes" id="UP000237798"/>
    </source>
</evidence>
<name>A0A2T0B8J8_9CLOT</name>
<dbReference type="Pfam" id="PF08849">
    <property type="entry name" value="BrxA"/>
    <property type="match status" value="1"/>
</dbReference>
<organism evidence="1 2">
    <name type="scientific">Clostridium luticellarii</name>
    <dbReference type="NCBI Taxonomy" id="1691940"/>
    <lineage>
        <taxon>Bacteria</taxon>
        <taxon>Bacillati</taxon>
        <taxon>Bacillota</taxon>
        <taxon>Clostridia</taxon>
        <taxon>Eubacteriales</taxon>
        <taxon>Clostridiaceae</taxon>
        <taxon>Clostridium</taxon>
    </lineage>
</organism>